<protein>
    <submittedName>
        <fullName evidence="1">Uncharacterized protein</fullName>
    </submittedName>
</protein>
<dbReference type="Proteomes" id="UP000031668">
    <property type="component" value="Unassembled WGS sequence"/>
</dbReference>
<gene>
    <name evidence="1" type="ORF">RF11_10380</name>
</gene>
<keyword evidence="2" id="KW-1185">Reference proteome</keyword>
<proteinExistence type="predicted"/>
<evidence type="ECO:0000313" key="1">
    <source>
        <dbReference type="EMBL" id="KII72638.1"/>
    </source>
</evidence>
<comment type="caution">
    <text evidence="1">The sequence shown here is derived from an EMBL/GenBank/DDBJ whole genome shotgun (WGS) entry which is preliminary data.</text>
</comment>
<accession>A0A0C2JTC0</accession>
<sequence>MFSSATVLREFNCKLRRNMYDHDLADWHIPKAMINLTRETNIEIIIDFYANEFRFGTVALVGGGMWVDVWQVSLALPQPLHRLVPIWGVTLSHRNNVSIVIDVKLVQ</sequence>
<organism evidence="1 2">
    <name type="scientific">Thelohanellus kitauei</name>
    <name type="common">Myxosporean</name>
    <dbReference type="NCBI Taxonomy" id="669202"/>
    <lineage>
        <taxon>Eukaryota</taxon>
        <taxon>Metazoa</taxon>
        <taxon>Cnidaria</taxon>
        <taxon>Myxozoa</taxon>
        <taxon>Myxosporea</taxon>
        <taxon>Bivalvulida</taxon>
        <taxon>Platysporina</taxon>
        <taxon>Myxobolidae</taxon>
        <taxon>Thelohanellus</taxon>
    </lineage>
</organism>
<dbReference type="AlphaFoldDB" id="A0A0C2JTC0"/>
<reference evidence="1 2" key="1">
    <citation type="journal article" date="2014" name="Genome Biol. Evol.">
        <title>The genome of the myxosporean Thelohanellus kitauei shows adaptations to nutrient acquisition within its fish host.</title>
        <authorList>
            <person name="Yang Y."/>
            <person name="Xiong J."/>
            <person name="Zhou Z."/>
            <person name="Huo F."/>
            <person name="Miao W."/>
            <person name="Ran C."/>
            <person name="Liu Y."/>
            <person name="Zhang J."/>
            <person name="Feng J."/>
            <person name="Wang M."/>
            <person name="Wang M."/>
            <person name="Wang L."/>
            <person name="Yao B."/>
        </authorList>
    </citation>
    <scope>NUCLEOTIDE SEQUENCE [LARGE SCALE GENOMIC DNA]</scope>
    <source>
        <strain evidence="1">Wuqing</strain>
    </source>
</reference>
<name>A0A0C2JTC0_THEKT</name>
<evidence type="ECO:0000313" key="2">
    <source>
        <dbReference type="Proteomes" id="UP000031668"/>
    </source>
</evidence>
<dbReference type="EMBL" id="JWZT01001156">
    <property type="protein sequence ID" value="KII72638.1"/>
    <property type="molecule type" value="Genomic_DNA"/>
</dbReference>